<organism evidence="1 2">
    <name type="scientific">Candidatus Scatocola faecipullorum</name>
    <dbReference type="NCBI Taxonomy" id="2840917"/>
    <lineage>
        <taxon>Bacteria</taxon>
        <taxon>Pseudomonadati</taxon>
        <taxon>Pseudomonadota</taxon>
        <taxon>Alphaproteobacteria</taxon>
        <taxon>Rhodospirillales</taxon>
        <taxon>Rhodospirillaceae</taxon>
        <taxon>Rhodospirillaceae incertae sedis</taxon>
        <taxon>Candidatus Scatocola</taxon>
    </lineage>
</organism>
<accession>A0A9D1M5B5</accession>
<dbReference type="AlphaFoldDB" id="A0A9D1M5B5"/>
<sequence>MNTSKASLSRAVSVLEKFFSAEDKKTVQVELKNMAVGLIIDHDSPEEKRDLAFVYLKGKNYWLVKLDGRIDKVSSLSIGDCLISLHFVSSIEDGMRVNINNASYVLNRKDEDIIVNEICI</sequence>
<reference evidence="1" key="1">
    <citation type="submission" date="2020-10" db="EMBL/GenBank/DDBJ databases">
        <authorList>
            <person name="Gilroy R."/>
        </authorList>
    </citation>
    <scope>NUCLEOTIDE SEQUENCE</scope>
    <source>
        <strain evidence="1">ChiW3-316</strain>
    </source>
</reference>
<comment type="caution">
    <text evidence="1">The sequence shown here is derived from an EMBL/GenBank/DDBJ whole genome shotgun (WGS) entry which is preliminary data.</text>
</comment>
<proteinExistence type="predicted"/>
<reference evidence="1" key="2">
    <citation type="journal article" date="2021" name="PeerJ">
        <title>Extensive microbial diversity within the chicken gut microbiome revealed by metagenomics and culture.</title>
        <authorList>
            <person name="Gilroy R."/>
            <person name="Ravi A."/>
            <person name="Getino M."/>
            <person name="Pursley I."/>
            <person name="Horton D.L."/>
            <person name="Alikhan N.F."/>
            <person name="Baker D."/>
            <person name="Gharbi K."/>
            <person name="Hall N."/>
            <person name="Watson M."/>
            <person name="Adriaenssens E.M."/>
            <person name="Foster-Nyarko E."/>
            <person name="Jarju S."/>
            <person name="Secka A."/>
            <person name="Antonio M."/>
            <person name="Oren A."/>
            <person name="Chaudhuri R.R."/>
            <person name="La Ragione R."/>
            <person name="Hildebrand F."/>
            <person name="Pallen M.J."/>
        </authorList>
    </citation>
    <scope>NUCLEOTIDE SEQUENCE</scope>
    <source>
        <strain evidence="1">ChiW3-316</strain>
    </source>
</reference>
<name>A0A9D1M5B5_9PROT</name>
<dbReference type="EMBL" id="DVNC01000050">
    <property type="protein sequence ID" value="HIU53876.1"/>
    <property type="molecule type" value="Genomic_DNA"/>
</dbReference>
<protein>
    <submittedName>
        <fullName evidence="1">Uncharacterized protein</fullName>
    </submittedName>
</protein>
<dbReference type="Proteomes" id="UP000824107">
    <property type="component" value="Unassembled WGS sequence"/>
</dbReference>
<evidence type="ECO:0000313" key="1">
    <source>
        <dbReference type="EMBL" id="HIU53876.1"/>
    </source>
</evidence>
<gene>
    <name evidence="1" type="ORF">IAD20_07335</name>
</gene>
<evidence type="ECO:0000313" key="2">
    <source>
        <dbReference type="Proteomes" id="UP000824107"/>
    </source>
</evidence>